<reference evidence="1" key="1">
    <citation type="submission" date="2018-05" db="EMBL/GenBank/DDBJ databases">
        <authorList>
            <person name="Lanie J.A."/>
            <person name="Ng W.-L."/>
            <person name="Kazmierczak K.M."/>
            <person name="Andrzejewski T.M."/>
            <person name="Davidsen T.M."/>
            <person name="Wayne K.J."/>
            <person name="Tettelin H."/>
            <person name="Glass J.I."/>
            <person name="Rusch D."/>
            <person name="Podicherti R."/>
            <person name="Tsui H.-C.T."/>
            <person name="Winkler M.E."/>
        </authorList>
    </citation>
    <scope>NUCLEOTIDE SEQUENCE</scope>
</reference>
<dbReference type="Gene3D" id="3.90.226.30">
    <property type="match status" value="1"/>
</dbReference>
<dbReference type="AlphaFoldDB" id="A0A381XFR0"/>
<dbReference type="InterPro" id="IPR043166">
    <property type="entry name" value="LarA-like_C"/>
</dbReference>
<organism evidence="1">
    <name type="scientific">marine metagenome</name>
    <dbReference type="NCBI Taxonomy" id="408172"/>
    <lineage>
        <taxon>unclassified sequences</taxon>
        <taxon>metagenomes</taxon>
        <taxon>ecological metagenomes</taxon>
    </lineage>
</organism>
<name>A0A381XFR0_9ZZZZ</name>
<dbReference type="PANTHER" id="PTHR33171">
    <property type="entry name" value="LAR_N DOMAIN-CONTAINING PROTEIN"/>
    <property type="match status" value="1"/>
</dbReference>
<proteinExistence type="predicted"/>
<dbReference type="EMBL" id="UINC01015020">
    <property type="protein sequence ID" value="SVA63585.1"/>
    <property type="molecule type" value="Genomic_DNA"/>
</dbReference>
<dbReference type="InterPro" id="IPR048068">
    <property type="entry name" value="LarA-like"/>
</dbReference>
<protein>
    <submittedName>
        <fullName evidence="1">Uncharacterized protein</fullName>
    </submittedName>
</protein>
<sequence>MPEIWLNYGANEVVLDIKAENLEQKTEIKGTNLSDSEIDSKLESLDISKPTEIVVLNASDAVRKTLSVLFEKYEKQSIQKPVILADKEILPMLKKYLPEHNVSEFNNLENSNLVFLGEMEFDGLFGFETISTRLLKKFGTELMLSAYEKRKNDQPSPGENVESFKIAQKFSKKFDILGIEIIANSNGICDLAVDHPSSTTSLTKAFSSYTAADIGKHKTMIISTGKESSNHTLGKSLSSLWNCTNALKNDGYAILTAECRHGIGSDAIRHYIDDRLNIDQLKKPSKYIDGMENLLYLTEIQKKFQIGILSILPEFYTKKLNMLSFNGIKKVMDHILKTQGQNQKIKVISDGARTFLR</sequence>
<gene>
    <name evidence="1" type="ORF">METZ01_LOCUS116439</name>
</gene>
<dbReference type="PANTHER" id="PTHR33171:SF17">
    <property type="entry name" value="LARA-LIKE N-TERMINAL DOMAIN-CONTAINING PROTEIN"/>
    <property type="match status" value="1"/>
</dbReference>
<accession>A0A381XFR0</accession>
<evidence type="ECO:0000313" key="1">
    <source>
        <dbReference type="EMBL" id="SVA63585.1"/>
    </source>
</evidence>